<feature type="chain" id="PRO_5012056133" evidence="1">
    <location>
        <begin position="20"/>
        <end position="300"/>
    </location>
</feature>
<feature type="signal peptide" evidence="1">
    <location>
        <begin position="1"/>
        <end position="19"/>
    </location>
</feature>
<accession>A0A1Y1SBF0</accession>
<dbReference type="Proteomes" id="UP000192342">
    <property type="component" value="Unassembled WGS sequence"/>
</dbReference>
<reference evidence="2 3" key="1">
    <citation type="submission" date="2013-04" db="EMBL/GenBank/DDBJ databases">
        <title>Oceanococcus atlanticus 22II-S10r2 Genome Sequencing.</title>
        <authorList>
            <person name="Lai Q."/>
            <person name="Li G."/>
            <person name="Shao Z."/>
        </authorList>
    </citation>
    <scope>NUCLEOTIDE SEQUENCE [LARGE SCALE GENOMIC DNA]</scope>
    <source>
        <strain evidence="2 3">22II-S10r2</strain>
    </source>
</reference>
<dbReference type="EMBL" id="AQQV01000003">
    <property type="protein sequence ID" value="ORE85951.1"/>
    <property type="molecule type" value="Genomic_DNA"/>
</dbReference>
<keyword evidence="3" id="KW-1185">Reference proteome</keyword>
<organism evidence="2 3">
    <name type="scientific">Oceanococcus atlanticus</name>
    <dbReference type="NCBI Taxonomy" id="1317117"/>
    <lineage>
        <taxon>Bacteria</taxon>
        <taxon>Pseudomonadati</taxon>
        <taxon>Pseudomonadota</taxon>
        <taxon>Gammaproteobacteria</taxon>
        <taxon>Chromatiales</taxon>
        <taxon>Oceanococcaceae</taxon>
        <taxon>Oceanococcus</taxon>
    </lineage>
</organism>
<dbReference type="STRING" id="1317117.ATO7_11678"/>
<sequence length="300" mass="34461">MRFIVLVSFLCLISIEAYAESVKKVWVCETEGYIVEKQAYFFDHNAEDAVGFAAVPSWVPEDAQAFLRKARNLPINASHQDIVASFSDMPQFKYSGGVMEKYTWNVNQADQYRVIKYKGCISQLVVFLRDFNGKSVYLNQENRVADSGGYGGKPKKGDCAYRTLHEAWAYLVDGKYSKNYSERPPLDLVEIDRAFDGYNRRREVMKSKVGEPEVVDGKHVWEIEFGGGQLAQISLSVTDNCVTDRVVSWKGQDGLIRRIVGKFEYRNKQEREWYIDALDLVLRAWSWFKTGWAELTASFK</sequence>
<dbReference type="RefSeq" id="WP_083561981.1">
    <property type="nucleotide sequence ID" value="NZ_AQQV01000003.1"/>
</dbReference>
<dbReference type="AlphaFoldDB" id="A0A1Y1SBF0"/>
<evidence type="ECO:0000256" key="1">
    <source>
        <dbReference type="SAM" id="SignalP"/>
    </source>
</evidence>
<comment type="caution">
    <text evidence="2">The sequence shown here is derived from an EMBL/GenBank/DDBJ whole genome shotgun (WGS) entry which is preliminary data.</text>
</comment>
<keyword evidence="1" id="KW-0732">Signal</keyword>
<protein>
    <submittedName>
        <fullName evidence="2">Uncharacterized protein</fullName>
    </submittedName>
</protein>
<gene>
    <name evidence="2" type="ORF">ATO7_11678</name>
</gene>
<evidence type="ECO:0000313" key="2">
    <source>
        <dbReference type="EMBL" id="ORE85951.1"/>
    </source>
</evidence>
<name>A0A1Y1SBF0_9GAMM</name>
<proteinExistence type="predicted"/>
<evidence type="ECO:0000313" key="3">
    <source>
        <dbReference type="Proteomes" id="UP000192342"/>
    </source>
</evidence>